<keyword evidence="3" id="KW-1185">Reference proteome</keyword>
<dbReference type="AlphaFoldDB" id="A0A7S8EA13"/>
<feature type="domain" description="Saccharopine dehydrogenase NADP binding" evidence="1">
    <location>
        <begin position="7"/>
        <end position="105"/>
    </location>
</feature>
<organism evidence="2 3">
    <name type="scientific">Phototrophicus methaneseepsis</name>
    <dbReference type="NCBI Taxonomy" id="2710758"/>
    <lineage>
        <taxon>Bacteria</taxon>
        <taxon>Bacillati</taxon>
        <taxon>Chloroflexota</taxon>
        <taxon>Candidatus Thermofontia</taxon>
        <taxon>Phototrophicales</taxon>
        <taxon>Phototrophicaceae</taxon>
        <taxon>Phototrophicus</taxon>
    </lineage>
</organism>
<evidence type="ECO:0000313" key="3">
    <source>
        <dbReference type="Proteomes" id="UP000594468"/>
    </source>
</evidence>
<protein>
    <submittedName>
        <fullName evidence="2">Saccharopine dehydrogenase NADP-binding domain-containing protein</fullName>
    </submittedName>
</protein>
<dbReference type="InterPro" id="IPR036291">
    <property type="entry name" value="NAD(P)-bd_dom_sf"/>
</dbReference>
<accession>A0A7S8EA13</accession>
<dbReference type="Gene3D" id="3.40.50.720">
    <property type="entry name" value="NAD(P)-binding Rossmann-like Domain"/>
    <property type="match status" value="1"/>
</dbReference>
<dbReference type="EMBL" id="CP062983">
    <property type="protein sequence ID" value="QPC83136.1"/>
    <property type="molecule type" value="Genomic_DNA"/>
</dbReference>
<dbReference type="Proteomes" id="UP000594468">
    <property type="component" value="Chromosome"/>
</dbReference>
<dbReference type="SUPFAM" id="SSF51735">
    <property type="entry name" value="NAD(P)-binding Rossmann-fold domains"/>
    <property type="match status" value="1"/>
</dbReference>
<sequence>MTLGDLFPGQVIVAGRSYEKAGQLSVETQGKVLPMAFDISHAYEYDELLDQVAVVIMCLDQSDTRFVEKCIQQGIHYIDITASYELLSQVEMLEAKAKEHGSTVVLSVGLAPGLTNLLASYCKSVLNEVQRVDIYIVLGLGEAHGKAAIRWTLENLNAQFLIKEDDGRKTVRSFAEAKAVEFPEPYRMRLAYRFNFADQHVIMKTLGIESASTWFCFDSPFFTRIIAMMRKVGLSNVLRLKLAQDIGIRALRLLHPGSDDFCIKVEASTTGDGKTLGYECLITGRGEGRVTGLVTAHVAERLYRSSFPAGIFRIEQLFQPLDILEAI</sequence>
<dbReference type="KEGG" id="pmet:G4Y79_01810"/>
<evidence type="ECO:0000259" key="1">
    <source>
        <dbReference type="Pfam" id="PF03435"/>
    </source>
</evidence>
<name>A0A7S8EA13_9CHLR</name>
<proteinExistence type="predicted"/>
<dbReference type="RefSeq" id="WP_195171205.1">
    <property type="nucleotide sequence ID" value="NZ_CP062983.1"/>
</dbReference>
<evidence type="ECO:0000313" key="2">
    <source>
        <dbReference type="EMBL" id="QPC83136.1"/>
    </source>
</evidence>
<dbReference type="PANTHER" id="PTHR43796:SF2">
    <property type="entry name" value="CARBOXYNORSPERMIDINE SYNTHASE"/>
    <property type="match status" value="1"/>
</dbReference>
<dbReference type="PANTHER" id="PTHR43796">
    <property type="entry name" value="CARBOXYNORSPERMIDINE SYNTHASE"/>
    <property type="match status" value="1"/>
</dbReference>
<reference evidence="2" key="1">
    <citation type="submission" date="2020-02" db="EMBL/GenBank/DDBJ databases">
        <authorList>
            <person name="Zheng R.K."/>
            <person name="Sun C.M."/>
        </authorList>
    </citation>
    <scope>NUCLEOTIDE SEQUENCE [LARGE SCALE GENOMIC DNA]</scope>
    <source>
        <strain evidence="2">Rifampicinis</strain>
    </source>
</reference>
<gene>
    <name evidence="2" type="ORF">G4Y79_01810</name>
</gene>
<dbReference type="Pfam" id="PF03435">
    <property type="entry name" value="Sacchrp_dh_NADP"/>
    <property type="match status" value="1"/>
</dbReference>
<dbReference type="Gene3D" id="3.30.360.10">
    <property type="entry name" value="Dihydrodipicolinate Reductase, domain 2"/>
    <property type="match status" value="1"/>
</dbReference>
<dbReference type="InterPro" id="IPR005097">
    <property type="entry name" value="Sacchrp_dh_NADP-bd"/>
</dbReference>